<proteinExistence type="predicted"/>
<dbReference type="Pfam" id="PF00069">
    <property type="entry name" value="Pkinase"/>
    <property type="match status" value="1"/>
</dbReference>
<dbReference type="SUPFAM" id="SSF56112">
    <property type="entry name" value="Protein kinase-like (PK-like)"/>
    <property type="match status" value="1"/>
</dbReference>
<dbReference type="Proteomes" id="UP000005238">
    <property type="component" value="Unassembled WGS sequence"/>
</dbReference>
<evidence type="ECO:0000256" key="6">
    <source>
        <dbReference type="SAM" id="MobiDB-lite"/>
    </source>
</evidence>
<dbReference type="STRING" id="164328.H3GTZ9"/>
<dbReference type="GO" id="GO:0007165">
    <property type="term" value="P:signal transduction"/>
    <property type="evidence" value="ECO:0000318"/>
    <property type="project" value="GO_Central"/>
</dbReference>
<dbReference type="VEuPathDB" id="FungiDB:KRP23_11060"/>
<dbReference type="VEuPathDB" id="FungiDB:KRP22_7041"/>
<accession>H3GTZ9</accession>
<keyword evidence="7" id="KW-0812">Transmembrane</keyword>
<reference evidence="9" key="2">
    <citation type="submission" date="2015-06" db="UniProtKB">
        <authorList>
            <consortium name="EnsemblProtists"/>
        </authorList>
    </citation>
    <scope>IDENTIFICATION</scope>
    <source>
        <strain evidence="9">Pr102</strain>
    </source>
</reference>
<sequence length="1021" mass="112622">MAEEAPRREACTRCGRPPRVCYCTSLPLELLATERAHVLVLQHTHEKRRRAAISSVPVMAQTLAHMTLVMVDDDCDCGPGMSAQLDALLYGGGDGNFDAVLVLFPDEDARPLSPASGVADTGKRVLLIVIDGTWKEAKKIARRNRSHWEKAACEWEARGASWQYICLDGEEGEAPTRSIYGDLRREPMEGCMSTLEAVASALVALEPKESGRRVHKALLQAFKGMVSIQEQFQQRGRITKLEQYGGISKQDAVEAKRLELRRHQQNVAAPTDRGIKQRAYVFYTTQTDFRHRQQLTQQVRLLVTATLATWSPARTTKRDSAVSSSTETESAARDSPCCRWTPFRSISDNRTTRSTPRFQMKANMTRSDDPSTSSMEPGLRDFWHPTLRAFHAVCLSRSVCTFATVSKAVAMYDDNQCSGAPFSMQVLNSSSCTRRSCSPVVFNDYTYYYETTCADATAHEIIAAAFTGTRYIVMDQFRTGNCSDDTYQQTHAVQDSNRCVPFAIDAISLASNASTIATILEDGSVNMPFFPATNCSVQPASTSTPDKTQVSTHKCYQASKFYINTNVSVVSSSSSYSRGDTSTSSSVEPQSSTAITSGQSLRGATVAGAVTVAAVLILCVVAFVVWKWRSTKRKLTLARFTDSNDSVAMLEPDDMVFMSKPVSGPIFLPQSSSTCSTFREQTTTRSVAPVLSSFGSSYQRSGRTFVPGASTSSTFQGTTMNRPWEDDFVVAARIPRDKLVVVQLLSRGGFGVVYSGLYNGRRVAVKMLLPETRRSISHVVDLLAEVKMMASMEHPHIVEFIGVAWDSLTNMCVVSEFMAGGDLKALLSDYEEQDYPMGFNRDKLKIALHITHALTYMHSLEPPIIHRDLKSKNVLLNEKLDAKLTDFGTSRERVNESMTGGVGTCLWMAPEVMIGDRYDDKADMFSFGVVLSELDTHSSPYWHAKDPTDSSRQMPEPAILQMVATGKLHVKFSNEAVKSVVELGTACVSVDPKKRPTASEALYKLHTILVDDVEKCGVMAE</sequence>
<keyword evidence="7" id="KW-1133">Transmembrane helix</keyword>
<keyword evidence="10" id="KW-1185">Reference proteome</keyword>
<dbReference type="SMART" id="SM00220">
    <property type="entry name" value="S_TKc"/>
    <property type="match status" value="1"/>
</dbReference>
<evidence type="ECO:0000256" key="5">
    <source>
        <dbReference type="ARBA" id="ARBA00048718"/>
    </source>
</evidence>
<dbReference type="GO" id="GO:0005524">
    <property type="term" value="F:ATP binding"/>
    <property type="evidence" value="ECO:0007669"/>
    <property type="project" value="InterPro"/>
</dbReference>
<evidence type="ECO:0000256" key="4">
    <source>
        <dbReference type="ARBA" id="ARBA00022694"/>
    </source>
</evidence>
<dbReference type="PANTHER" id="PTHR44329">
    <property type="entry name" value="SERINE/THREONINE-PROTEIN KINASE TNNI3K-RELATED"/>
    <property type="match status" value="1"/>
</dbReference>
<dbReference type="GO" id="GO:0004674">
    <property type="term" value="F:protein serine/threonine kinase activity"/>
    <property type="evidence" value="ECO:0000318"/>
    <property type="project" value="GO_Central"/>
</dbReference>
<protein>
    <recommendedName>
        <fullName evidence="1">tRNA-uridine aminocarboxypropyltransferase</fullName>
        <ecNumber evidence="1">2.5.1.25</ecNumber>
    </recommendedName>
</protein>
<feature type="region of interest" description="Disordered" evidence="6">
    <location>
        <begin position="314"/>
        <end position="335"/>
    </location>
</feature>
<dbReference type="EC" id="2.5.1.25" evidence="1"/>
<dbReference type="eggNOG" id="KOG4382">
    <property type="taxonomic scope" value="Eukaryota"/>
</dbReference>
<dbReference type="SMART" id="SM01144">
    <property type="entry name" value="DTW"/>
    <property type="match status" value="1"/>
</dbReference>
<dbReference type="PROSITE" id="PS00108">
    <property type="entry name" value="PROTEIN_KINASE_ST"/>
    <property type="match status" value="1"/>
</dbReference>
<dbReference type="InterPro" id="IPR005636">
    <property type="entry name" value="DTW"/>
</dbReference>
<dbReference type="GO" id="GO:0008033">
    <property type="term" value="P:tRNA processing"/>
    <property type="evidence" value="ECO:0007669"/>
    <property type="project" value="UniProtKB-KW"/>
</dbReference>
<evidence type="ECO:0000259" key="8">
    <source>
        <dbReference type="PROSITE" id="PS50011"/>
    </source>
</evidence>
<dbReference type="EnsemblProtists" id="Phyra80659">
    <property type="protein sequence ID" value="Phyra80659"/>
    <property type="gene ID" value="Phyra80659"/>
</dbReference>
<dbReference type="InterPro" id="IPR011009">
    <property type="entry name" value="Kinase-like_dom_sf"/>
</dbReference>
<dbReference type="InterPro" id="IPR051681">
    <property type="entry name" value="Ser/Thr_Kinases-Pseudokinases"/>
</dbReference>
<dbReference type="Gene3D" id="1.10.510.10">
    <property type="entry name" value="Transferase(Phosphotransferase) domain 1"/>
    <property type="match status" value="1"/>
</dbReference>
<evidence type="ECO:0000256" key="1">
    <source>
        <dbReference type="ARBA" id="ARBA00012386"/>
    </source>
</evidence>
<dbReference type="eggNOG" id="KOG0192">
    <property type="taxonomic scope" value="Eukaryota"/>
</dbReference>
<dbReference type="PANTHER" id="PTHR44329:SF214">
    <property type="entry name" value="PROTEIN KINASE DOMAIN-CONTAINING PROTEIN"/>
    <property type="match status" value="1"/>
</dbReference>
<evidence type="ECO:0000256" key="7">
    <source>
        <dbReference type="SAM" id="Phobius"/>
    </source>
</evidence>
<comment type="catalytic activity">
    <reaction evidence="5">
        <text>a uridine in tRNA + S-adenosyl-L-methionine = a 3-[(3S)-3-amino-3-carboxypropyl]uridine in tRNA + S-methyl-5'-thioadenosine + H(+)</text>
        <dbReference type="Rhea" id="RHEA:62432"/>
        <dbReference type="Rhea" id="RHEA-COMP:13339"/>
        <dbReference type="Rhea" id="RHEA-COMP:16092"/>
        <dbReference type="ChEBI" id="CHEBI:15378"/>
        <dbReference type="ChEBI" id="CHEBI:17509"/>
        <dbReference type="ChEBI" id="CHEBI:59789"/>
        <dbReference type="ChEBI" id="CHEBI:65315"/>
        <dbReference type="ChEBI" id="CHEBI:82930"/>
        <dbReference type="EC" id="2.5.1.25"/>
    </reaction>
</comment>
<evidence type="ECO:0000313" key="10">
    <source>
        <dbReference type="Proteomes" id="UP000005238"/>
    </source>
</evidence>
<dbReference type="InterPro" id="IPR000719">
    <property type="entry name" value="Prot_kinase_dom"/>
</dbReference>
<dbReference type="VEuPathDB" id="FungiDB:KRP23_7931"/>
<reference evidence="10" key="1">
    <citation type="journal article" date="2006" name="Science">
        <title>Phytophthora genome sequences uncover evolutionary origins and mechanisms of pathogenesis.</title>
        <authorList>
            <person name="Tyler B.M."/>
            <person name="Tripathy S."/>
            <person name="Zhang X."/>
            <person name="Dehal P."/>
            <person name="Jiang R.H."/>
            <person name="Aerts A."/>
            <person name="Arredondo F.D."/>
            <person name="Baxter L."/>
            <person name="Bensasson D."/>
            <person name="Beynon J.L."/>
            <person name="Chapman J."/>
            <person name="Damasceno C.M."/>
            <person name="Dorrance A.E."/>
            <person name="Dou D."/>
            <person name="Dickerman A.W."/>
            <person name="Dubchak I.L."/>
            <person name="Garbelotto M."/>
            <person name="Gijzen M."/>
            <person name="Gordon S.G."/>
            <person name="Govers F."/>
            <person name="Grunwald N.J."/>
            <person name="Huang W."/>
            <person name="Ivors K.L."/>
            <person name="Jones R.W."/>
            <person name="Kamoun S."/>
            <person name="Krampis K."/>
            <person name="Lamour K.H."/>
            <person name="Lee M.K."/>
            <person name="McDonald W.H."/>
            <person name="Medina M."/>
            <person name="Meijer H.J."/>
            <person name="Nordberg E.K."/>
            <person name="Maclean D.J."/>
            <person name="Ospina-Giraldo M.D."/>
            <person name="Morris P.F."/>
            <person name="Phuntumart V."/>
            <person name="Putnam N.H."/>
            <person name="Rash S."/>
            <person name="Rose J.K."/>
            <person name="Sakihama Y."/>
            <person name="Salamov A.A."/>
            <person name="Savidor A."/>
            <person name="Scheuring C.F."/>
            <person name="Smith B.M."/>
            <person name="Sobral B.W."/>
            <person name="Terry A."/>
            <person name="Torto-Alalibo T.A."/>
            <person name="Win J."/>
            <person name="Xu Z."/>
            <person name="Zhang H."/>
            <person name="Grigoriev I.V."/>
            <person name="Rokhsar D.S."/>
            <person name="Boore J.L."/>
        </authorList>
    </citation>
    <scope>NUCLEOTIDE SEQUENCE [LARGE SCALE GENOMIC DNA]</scope>
    <source>
        <strain evidence="10">Pr102</strain>
    </source>
</reference>
<keyword evidence="4" id="KW-0819">tRNA processing</keyword>
<feature type="domain" description="Protein kinase" evidence="8">
    <location>
        <begin position="739"/>
        <end position="1009"/>
    </location>
</feature>
<dbReference type="AlphaFoldDB" id="H3GTZ9"/>
<evidence type="ECO:0000313" key="9">
    <source>
        <dbReference type="EnsemblProtists" id="Phyra80659"/>
    </source>
</evidence>
<organism evidence="9 10">
    <name type="scientific">Phytophthora ramorum</name>
    <name type="common">Sudden oak death agent</name>
    <dbReference type="NCBI Taxonomy" id="164328"/>
    <lineage>
        <taxon>Eukaryota</taxon>
        <taxon>Sar</taxon>
        <taxon>Stramenopiles</taxon>
        <taxon>Oomycota</taxon>
        <taxon>Peronosporomycetes</taxon>
        <taxon>Peronosporales</taxon>
        <taxon>Peronosporaceae</taxon>
        <taxon>Phytophthora</taxon>
    </lineage>
</organism>
<feature type="transmembrane region" description="Helical" evidence="7">
    <location>
        <begin position="606"/>
        <end position="626"/>
    </location>
</feature>
<dbReference type="VEuPathDB" id="FungiDB:KRP23_11059"/>
<name>H3GTZ9_PHYRM</name>
<evidence type="ECO:0000256" key="3">
    <source>
        <dbReference type="ARBA" id="ARBA00022691"/>
    </source>
</evidence>
<dbReference type="HOGENOM" id="CLU_011466_0_0_1"/>
<dbReference type="PROSITE" id="PS50011">
    <property type="entry name" value="PROTEIN_KINASE_DOM"/>
    <property type="match status" value="1"/>
</dbReference>
<dbReference type="InterPro" id="IPR008271">
    <property type="entry name" value="Ser/Thr_kinase_AS"/>
</dbReference>
<keyword evidence="2" id="KW-0808">Transferase</keyword>
<keyword evidence="7" id="KW-0472">Membrane</keyword>
<dbReference type="EMBL" id="DS566048">
    <property type="status" value="NOT_ANNOTATED_CDS"/>
    <property type="molecule type" value="Genomic_DNA"/>
</dbReference>
<dbReference type="GO" id="GO:0016432">
    <property type="term" value="F:tRNA-uridine aminocarboxypropyltransferase activity"/>
    <property type="evidence" value="ECO:0007669"/>
    <property type="project" value="UniProtKB-EC"/>
</dbReference>
<dbReference type="Gene3D" id="3.30.200.20">
    <property type="entry name" value="Phosphorylase Kinase, domain 1"/>
    <property type="match status" value="1"/>
</dbReference>
<dbReference type="Pfam" id="PF03942">
    <property type="entry name" value="DTW"/>
    <property type="match status" value="1"/>
</dbReference>
<dbReference type="VEuPathDB" id="FungiDB:KRP22_11708"/>
<dbReference type="InParanoid" id="H3GTZ9"/>
<dbReference type="VEuPathDB" id="FungiDB:KRP22_11709"/>
<keyword evidence="3" id="KW-0949">S-adenosyl-L-methionine</keyword>
<evidence type="ECO:0000256" key="2">
    <source>
        <dbReference type="ARBA" id="ARBA00022679"/>
    </source>
</evidence>